<accession>A0A383W5K1</accession>
<name>A0A383W5K1_TETOB</name>
<proteinExistence type="predicted"/>
<evidence type="ECO:0000313" key="3">
    <source>
        <dbReference type="EMBL" id="SZX72419.1"/>
    </source>
</evidence>
<feature type="region of interest" description="Disordered" evidence="2">
    <location>
        <begin position="498"/>
        <end position="523"/>
    </location>
</feature>
<reference evidence="3 4" key="1">
    <citation type="submission" date="2016-10" db="EMBL/GenBank/DDBJ databases">
        <authorList>
            <person name="Cai Z."/>
        </authorList>
    </citation>
    <scope>NUCLEOTIDE SEQUENCE [LARGE SCALE GENOMIC DNA]</scope>
</reference>
<dbReference type="GO" id="GO:0043565">
    <property type="term" value="F:sequence-specific DNA binding"/>
    <property type="evidence" value="ECO:0007669"/>
    <property type="project" value="TreeGrafter"/>
</dbReference>
<keyword evidence="1" id="KW-0175">Coiled coil</keyword>
<dbReference type="GO" id="GO:0005634">
    <property type="term" value="C:nucleus"/>
    <property type="evidence" value="ECO:0007669"/>
    <property type="project" value="TreeGrafter"/>
</dbReference>
<organism evidence="3 4">
    <name type="scientific">Tetradesmus obliquus</name>
    <name type="common">Green alga</name>
    <name type="synonym">Acutodesmus obliquus</name>
    <dbReference type="NCBI Taxonomy" id="3088"/>
    <lineage>
        <taxon>Eukaryota</taxon>
        <taxon>Viridiplantae</taxon>
        <taxon>Chlorophyta</taxon>
        <taxon>core chlorophytes</taxon>
        <taxon>Chlorophyceae</taxon>
        <taxon>CS clade</taxon>
        <taxon>Sphaeropleales</taxon>
        <taxon>Scenedesmaceae</taxon>
        <taxon>Tetradesmus</taxon>
    </lineage>
</organism>
<dbReference type="PANTHER" id="PTHR14312:SF1">
    <property type="entry name" value="BASIC-LEUCINE ZIPPER TRANSCRIPTION FACTOR A"/>
    <property type="match status" value="1"/>
</dbReference>
<keyword evidence="4" id="KW-1185">Reference proteome</keyword>
<evidence type="ECO:0000313" key="4">
    <source>
        <dbReference type="Proteomes" id="UP000256970"/>
    </source>
</evidence>
<dbReference type="AlphaFoldDB" id="A0A383W5K1"/>
<feature type="region of interest" description="Disordered" evidence="2">
    <location>
        <begin position="127"/>
        <end position="150"/>
    </location>
</feature>
<gene>
    <name evidence="3" type="ORF">BQ4739_LOCUS12601</name>
</gene>
<evidence type="ECO:0000256" key="1">
    <source>
        <dbReference type="SAM" id="Coils"/>
    </source>
</evidence>
<evidence type="ECO:0000256" key="2">
    <source>
        <dbReference type="SAM" id="MobiDB-lite"/>
    </source>
</evidence>
<protein>
    <submittedName>
        <fullName evidence="3">Uncharacterized protein</fullName>
    </submittedName>
</protein>
<dbReference type="Proteomes" id="UP000256970">
    <property type="component" value="Unassembled WGS sequence"/>
</dbReference>
<sequence length="523" mass="57649">MSVQKLKSTILQLERKRNKRRLAVRRLQEEHDQLLLHCKAMDLLVQHQDIVVRMLHRYFQPCCSPPSSIEDDTGFITPLLHNCPQLAGFEAMRLADYNWLLSATAQQVGTRCFHHLQRIAMVMNQRKASSSSNSSSSSGGGGGNVSQQQQADMDEAVSELLLLTKAMYILTPGIVYALKDVNLMTMQLEPPPDSHWERAFCATEASLEQLQLFEAVLQQVVPRMQQLEEDRQELAACINSVKALTLKEQSAHAVAAAQQLVQQQEKEQQQLVQQQEKEQQQQQRQKQETKGRVGASRAAGLRKEAVQQVAAVTAAAVAAASAAARVKKEDPEPYAQANGWHYSCAAAQVAVKQEIKQEIRQEIKQELAGSNSYYTSLLQQAMEAAGPAAPPQAAAAVPAAAAAAAAAIGVSNGSDSNSNSSSATSMSTSTLRYMRGTCKDMVAHMGSRLLKWRTLSGARSAVTFILRSEQLAAMLLAAFPYLPMMGCMCDYVPAARAAAEQREKPQQPQQQQQKQKQRRRQQR</sequence>
<dbReference type="PANTHER" id="PTHR14312">
    <property type="entry name" value="CREB/ATF BZIP TRANSCRIPTION FACTOR"/>
    <property type="match status" value="1"/>
</dbReference>
<dbReference type="GO" id="GO:0010468">
    <property type="term" value="P:regulation of gene expression"/>
    <property type="evidence" value="ECO:0007669"/>
    <property type="project" value="TreeGrafter"/>
</dbReference>
<dbReference type="EMBL" id="FNXT01001137">
    <property type="protein sequence ID" value="SZX72419.1"/>
    <property type="molecule type" value="Genomic_DNA"/>
</dbReference>
<feature type="coiled-coil region" evidence="1">
    <location>
        <begin position="224"/>
        <end position="292"/>
    </location>
</feature>